<dbReference type="SUPFAM" id="SSF49354">
    <property type="entry name" value="PapD-like"/>
    <property type="match status" value="1"/>
</dbReference>
<dbReference type="GO" id="GO:0004672">
    <property type="term" value="F:protein kinase activity"/>
    <property type="evidence" value="ECO:0007669"/>
    <property type="project" value="InterPro"/>
</dbReference>
<evidence type="ECO:0000256" key="5">
    <source>
        <dbReference type="PROSITE-ProRule" id="PRU10141"/>
    </source>
</evidence>
<dbReference type="InterPro" id="IPR008271">
    <property type="entry name" value="Ser/Thr_kinase_AS"/>
</dbReference>
<accession>A0AAD8VJH4</accession>
<reference evidence="8" key="1">
    <citation type="submission" date="2023-07" db="EMBL/GenBank/DDBJ databases">
        <title>A chromosome-level genome assembly of Lolium multiflorum.</title>
        <authorList>
            <person name="Chen Y."/>
            <person name="Copetti D."/>
            <person name="Kolliker R."/>
            <person name="Studer B."/>
        </authorList>
    </citation>
    <scope>NUCLEOTIDE SEQUENCE</scope>
    <source>
        <strain evidence="8">02402/16</strain>
        <tissue evidence="8">Leaf</tissue>
    </source>
</reference>
<dbReference type="PROSITE" id="PS00108">
    <property type="entry name" value="PROTEIN_KINASE_ST"/>
    <property type="match status" value="1"/>
</dbReference>
<keyword evidence="9" id="KW-1185">Reference proteome</keyword>
<dbReference type="PROSITE" id="PS50011">
    <property type="entry name" value="PROTEIN_KINASE_DOM"/>
    <property type="match status" value="1"/>
</dbReference>
<dbReference type="InterPro" id="IPR008962">
    <property type="entry name" value="PapD-like_sf"/>
</dbReference>
<keyword evidence="1" id="KW-0808">Transferase</keyword>
<feature type="domain" description="MSP" evidence="7">
    <location>
        <begin position="328"/>
        <end position="450"/>
    </location>
</feature>
<dbReference type="FunFam" id="3.30.200.20:FF:000465">
    <property type="entry name" value="Cysteine-rich receptor-like protein kinase 6"/>
    <property type="match status" value="1"/>
</dbReference>
<evidence type="ECO:0000313" key="8">
    <source>
        <dbReference type="EMBL" id="KAK1606933.1"/>
    </source>
</evidence>
<dbReference type="GO" id="GO:0005524">
    <property type="term" value="F:ATP binding"/>
    <property type="evidence" value="ECO:0007669"/>
    <property type="project" value="UniProtKB-UniRule"/>
</dbReference>
<proteinExistence type="predicted"/>
<keyword evidence="3" id="KW-0418">Kinase</keyword>
<sequence>MSFRMDAQATAALLHLELMLIDETAEPKALPLSLLESITNGFADDQEIGRGGFAVVYKGMLQNGTIAVKRLLFNIHMDENEFQREVQCLMKVKHKNIVRFLGYCADTQGNMEKYDGKLVMADVQQRLLCFEYLPNGNVHDYITDASSRLEWRTCYKIIKGICNGLHHLHCNHIVHLDLKPLNVLLDEHMVPKIADFGLSRCFEENQSQTITSKVVGTLGYFAPELYSGKITMKSDIYSLGVIIIEMLTGEKGCPDVGNVLASWSGRLEKSYEDTQLEQVRVCAEIGIGCGDFNPAKRPASTHNIIERLKETETTDEDSSAVSSTVSRKLFVHPRVLYFPSAPNKLTWSLLSLTNYTDEHVVFKLSEKQKMRFFQYLPFYGIIPPRSTHAVALSMEKMEEKFSTLLLKSTTFGGASDPTFQCPSHLNEWQHFFEKTSSNSNMEQRVILEAVATEQREITTSELKPPQRKILYQGSSLGRKNCLDVNPNKQWIITGSIAGSVTIWNYQTQL</sequence>
<evidence type="ECO:0000259" key="6">
    <source>
        <dbReference type="PROSITE" id="PS50011"/>
    </source>
</evidence>
<dbReference type="Gene3D" id="3.30.200.20">
    <property type="entry name" value="Phosphorylase Kinase, domain 1"/>
    <property type="match status" value="1"/>
</dbReference>
<dbReference type="Gene3D" id="2.60.40.10">
    <property type="entry name" value="Immunoglobulins"/>
    <property type="match status" value="1"/>
</dbReference>
<dbReference type="Proteomes" id="UP001231189">
    <property type="component" value="Unassembled WGS sequence"/>
</dbReference>
<dbReference type="AlphaFoldDB" id="A0AAD8VJH4"/>
<dbReference type="Pfam" id="PF00069">
    <property type="entry name" value="Pkinase"/>
    <property type="match status" value="1"/>
</dbReference>
<dbReference type="PANTHER" id="PTHR45707">
    <property type="entry name" value="C2 CALCIUM/LIPID-BINDING PLANT PHOSPHORIBOSYLTRANSFERASE FAMILY PROTEIN"/>
    <property type="match status" value="1"/>
</dbReference>
<dbReference type="InterPro" id="IPR000535">
    <property type="entry name" value="MSP_dom"/>
</dbReference>
<name>A0AAD8VJH4_LOLMU</name>
<dbReference type="PANTHER" id="PTHR45707:SF80">
    <property type="entry name" value="PROTEIN KINASE DOMAIN-CONTAINING PROTEIN"/>
    <property type="match status" value="1"/>
</dbReference>
<evidence type="ECO:0000256" key="3">
    <source>
        <dbReference type="ARBA" id="ARBA00022777"/>
    </source>
</evidence>
<dbReference type="InterPro" id="IPR011009">
    <property type="entry name" value="Kinase-like_dom_sf"/>
</dbReference>
<feature type="domain" description="Protein kinase" evidence="6">
    <location>
        <begin position="42"/>
        <end position="308"/>
    </location>
</feature>
<evidence type="ECO:0000256" key="4">
    <source>
        <dbReference type="ARBA" id="ARBA00022840"/>
    </source>
</evidence>
<dbReference type="Gene3D" id="1.10.510.10">
    <property type="entry name" value="Transferase(Phosphotransferase) domain 1"/>
    <property type="match status" value="1"/>
</dbReference>
<organism evidence="8 9">
    <name type="scientific">Lolium multiflorum</name>
    <name type="common">Italian ryegrass</name>
    <name type="synonym">Lolium perenne subsp. multiflorum</name>
    <dbReference type="NCBI Taxonomy" id="4521"/>
    <lineage>
        <taxon>Eukaryota</taxon>
        <taxon>Viridiplantae</taxon>
        <taxon>Streptophyta</taxon>
        <taxon>Embryophyta</taxon>
        <taxon>Tracheophyta</taxon>
        <taxon>Spermatophyta</taxon>
        <taxon>Magnoliopsida</taxon>
        <taxon>Liliopsida</taxon>
        <taxon>Poales</taxon>
        <taxon>Poaceae</taxon>
        <taxon>BOP clade</taxon>
        <taxon>Pooideae</taxon>
        <taxon>Poodae</taxon>
        <taxon>Poeae</taxon>
        <taxon>Poeae Chloroplast Group 2 (Poeae type)</taxon>
        <taxon>Loliodinae</taxon>
        <taxon>Loliinae</taxon>
        <taxon>Lolium</taxon>
    </lineage>
</organism>
<keyword evidence="4 5" id="KW-0067">ATP-binding</keyword>
<dbReference type="InterPro" id="IPR000719">
    <property type="entry name" value="Prot_kinase_dom"/>
</dbReference>
<feature type="binding site" evidence="5">
    <location>
        <position position="69"/>
    </location>
    <ligand>
        <name>ATP</name>
        <dbReference type="ChEBI" id="CHEBI:30616"/>
    </ligand>
</feature>
<evidence type="ECO:0000313" key="9">
    <source>
        <dbReference type="Proteomes" id="UP001231189"/>
    </source>
</evidence>
<dbReference type="PROSITE" id="PS50202">
    <property type="entry name" value="MSP"/>
    <property type="match status" value="1"/>
</dbReference>
<gene>
    <name evidence="8" type="ORF">QYE76_030606</name>
</gene>
<dbReference type="SMART" id="SM00220">
    <property type="entry name" value="S_TKc"/>
    <property type="match status" value="1"/>
</dbReference>
<comment type="caution">
    <text evidence="8">The sequence shown here is derived from an EMBL/GenBank/DDBJ whole genome shotgun (WGS) entry which is preliminary data.</text>
</comment>
<protein>
    <recommendedName>
        <fullName evidence="10">Protein kinase domain-containing protein</fullName>
    </recommendedName>
</protein>
<evidence type="ECO:0000256" key="1">
    <source>
        <dbReference type="ARBA" id="ARBA00022679"/>
    </source>
</evidence>
<evidence type="ECO:0000259" key="7">
    <source>
        <dbReference type="PROSITE" id="PS50202"/>
    </source>
</evidence>
<evidence type="ECO:0000256" key="2">
    <source>
        <dbReference type="ARBA" id="ARBA00022741"/>
    </source>
</evidence>
<keyword evidence="2 5" id="KW-0547">Nucleotide-binding</keyword>
<dbReference type="InterPro" id="IPR017441">
    <property type="entry name" value="Protein_kinase_ATP_BS"/>
</dbReference>
<dbReference type="PROSITE" id="PS00107">
    <property type="entry name" value="PROTEIN_KINASE_ATP"/>
    <property type="match status" value="1"/>
</dbReference>
<dbReference type="InterPro" id="IPR013783">
    <property type="entry name" value="Ig-like_fold"/>
</dbReference>
<evidence type="ECO:0008006" key="10">
    <source>
        <dbReference type="Google" id="ProtNLM"/>
    </source>
</evidence>
<dbReference type="EMBL" id="JAUUTY010000007">
    <property type="protein sequence ID" value="KAK1606933.1"/>
    <property type="molecule type" value="Genomic_DNA"/>
</dbReference>
<dbReference type="SUPFAM" id="SSF56112">
    <property type="entry name" value="Protein kinase-like (PK-like)"/>
    <property type="match status" value="1"/>
</dbReference>
<dbReference type="FunFam" id="1.10.510.10:FF:000870">
    <property type="entry name" value="OSJNBa0016N04.16-like protein"/>
    <property type="match status" value="1"/>
</dbReference>